<dbReference type="GO" id="GO:0016787">
    <property type="term" value="F:hydrolase activity"/>
    <property type="evidence" value="ECO:0007669"/>
    <property type="project" value="UniProtKB-ARBA"/>
</dbReference>
<organism evidence="1 2">
    <name type="scientific">Sutterella seckii</name>
    <dbReference type="NCBI Taxonomy" id="1944635"/>
    <lineage>
        <taxon>Bacteria</taxon>
        <taxon>Pseudomonadati</taxon>
        <taxon>Pseudomonadota</taxon>
        <taxon>Betaproteobacteria</taxon>
        <taxon>Burkholderiales</taxon>
        <taxon>Sutterellaceae</taxon>
        <taxon>Sutterella</taxon>
    </lineage>
</organism>
<dbReference type="Proteomes" id="UP000469462">
    <property type="component" value="Unassembled WGS sequence"/>
</dbReference>
<name>A0AAI9SC86_9BURK</name>
<evidence type="ECO:0000313" key="1">
    <source>
        <dbReference type="EMBL" id="KAB7650382.1"/>
    </source>
</evidence>
<reference evidence="1 2" key="1">
    <citation type="submission" date="2019-10" db="EMBL/GenBank/DDBJ databases">
        <title>Genome diversity of Sutterella seckii.</title>
        <authorList>
            <person name="Chaplin A.V."/>
            <person name="Sokolova S.R."/>
            <person name="Mosin K.A."/>
            <person name="Ivanova E.L."/>
            <person name="Kochetkova T.O."/>
            <person name="Goltsov A.Y."/>
            <person name="Trofimov D.Y."/>
            <person name="Efimov B.A."/>
        </authorList>
    </citation>
    <scope>NUCLEOTIDE SEQUENCE [LARGE SCALE GENOMIC DNA]</scope>
    <source>
        <strain evidence="1 2">ASD3426</strain>
    </source>
</reference>
<accession>A0AAI9SC86</accession>
<dbReference type="PANTHER" id="PTHR10151">
    <property type="entry name" value="ECTONUCLEOTIDE PYROPHOSPHATASE/PHOSPHODIESTERASE"/>
    <property type="match status" value="1"/>
</dbReference>
<dbReference type="Gene3D" id="3.40.720.10">
    <property type="entry name" value="Alkaline Phosphatase, subunit A"/>
    <property type="match status" value="1"/>
</dbReference>
<dbReference type="EMBL" id="WEHW01000040">
    <property type="protein sequence ID" value="KAB7650382.1"/>
    <property type="molecule type" value="Genomic_DNA"/>
</dbReference>
<protein>
    <submittedName>
        <fullName evidence="1">Alkaline phosphatase family protein</fullName>
    </submittedName>
</protein>
<comment type="caution">
    <text evidence="1">The sequence shown here is derived from an EMBL/GenBank/DDBJ whole genome shotgun (WGS) entry which is preliminary data.</text>
</comment>
<gene>
    <name evidence="1" type="ORF">GBM96_09110</name>
</gene>
<keyword evidence="2" id="KW-1185">Reference proteome</keyword>
<dbReference type="Pfam" id="PF01663">
    <property type="entry name" value="Phosphodiest"/>
    <property type="match status" value="1"/>
</dbReference>
<evidence type="ECO:0000313" key="2">
    <source>
        <dbReference type="Proteomes" id="UP000469462"/>
    </source>
</evidence>
<dbReference type="AlphaFoldDB" id="A0AAI9SC86"/>
<dbReference type="SUPFAM" id="SSF53649">
    <property type="entry name" value="Alkaline phosphatase-like"/>
    <property type="match status" value="1"/>
</dbReference>
<dbReference type="RefSeq" id="WP_139687493.1">
    <property type="nucleotide sequence ID" value="NZ_WEHW01000040.1"/>
</dbReference>
<dbReference type="InterPro" id="IPR002591">
    <property type="entry name" value="Phosphodiest/P_Trfase"/>
</dbReference>
<proteinExistence type="predicted"/>
<dbReference type="PANTHER" id="PTHR10151:SF120">
    <property type="entry name" value="BIS(5'-ADENOSYL)-TRIPHOSPHATASE"/>
    <property type="match status" value="1"/>
</dbReference>
<dbReference type="InterPro" id="IPR017850">
    <property type="entry name" value="Alkaline_phosphatase_core_sf"/>
</dbReference>
<sequence length="506" mass="55481">MSLKFLIVGFDGLRPDFATPENMPRLSGFPEKSHTWENYLACFPTETYVNHPSIFSGVRPERHGVIANSFCYEDEKRRMRLFEGFRIDSVMEADALLHGLYAVPDLGARLAREGKRLRIYCANSPGSTRLQHVHASDFSGHLNAPVHALDKAIPGAEARELIRAHGKGVPLEFPDALGTTLTVDLFFERELKNGPEGLAEATVLWIGEPDHSEHELGLFSAKTLEGLRQADHEFGRVLDWWETEGRAKDIQLVVMSDHGHVEVARHADFEEILENAGLHVLTGSDIAQGADPKADDVILIGEYTSGIWVPGKRREVLEAVRDALMASPEVGMVFSQPDPGLPGAREGLIPGTFSEGLLSSAHPRGPDIRFIPRGDPETGRCVMTNALPLGSGAHGGLLPQETHALLAIQGSRFPGFGRHAEPATHEDFAATLMTMLSLLDDDAPLPLPTGRILSEALGEKESMRRAPVSRETLTIARGDFSQTLHFLTFQGRNYTLSGGRTERLPL</sequence>